<dbReference type="AlphaFoldDB" id="A0A8J5QGS8"/>
<dbReference type="GeneID" id="73468913"/>
<gene>
    <name evidence="4" type="ORF">J8A68_002112</name>
</gene>
<dbReference type="SMART" id="SM00385">
    <property type="entry name" value="CYCLIN"/>
    <property type="match status" value="1"/>
</dbReference>
<dbReference type="RefSeq" id="XP_049264603.1">
    <property type="nucleotide sequence ID" value="XM_049405828.1"/>
</dbReference>
<dbReference type="PANTHER" id="PTHR10026">
    <property type="entry name" value="CYCLIN"/>
    <property type="match status" value="1"/>
</dbReference>
<name>A0A8J5QGS8_9ASCO</name>
<dbReference type="GO" id="GO:0006357">
    <property type="term" value="P:regulation of transcription by RNA polymerase II"/>
    <property type="evidence" value="ECO:0007669"/>
    <property type="project" value="InterPro"/>
</dbReference>
<keyword evidence="5" id="KW-1185">Reference proteome</keyword>
<evidence type="ECO:0000313" key="5">
    <source>
        <dbReference type="Proteomes" id="UP000694255"/>
    </source>
</evidence>
<evidence type="ECO:0000256" key="1">
    <source>
        <dbReference type="RuleBase" id="RU000383"/>
    </source>
</evidence>
<dbReference type="Proteomes" id="UP000694255">
    <property type="component" value="Unassembled WGS sequence"/>
</dbReference>
<feature type="domain" description="Cyclin-like" evidence="3">
    <location>
        <begin position="92"/>
        <end position="191"/>
    </location>
</feature>
<protein>
    <recommendedName>
        <fullName evidence="3">Cyclin-like domain-containing protein</fullName>
    </recommendedName>
</protein>
<feature type="compositionally biased region" description="Polar residues" evidence="2">
    <location>
        <begin position="1"/>
        <end position="13"/>
    </location>
</feature>
<reference evidence="4 5" key="1">
    <citation type="journal article" date="2021" name="DNA Res.">
        <title>Genome analysis of Candida subhashii reveals its hybrid nature and dual mitochondrial genome conformations.</title>
        <authorList>
            <person name="Mixao V."/>
            <person name="Hegedusova E."/>
            <person name="Saus E."/>
            <person name="Pryszcz L.P."/>
            <person name="Cillingova A."/>
            <person name="Nosek J."/>
            <person name="Gabaldon T."/>
        </authorList>
    </citation>
    <scope>NUCLEOTIDE SEQUENCE [LARGE SCALE GENOMIC DNA]</scope>
    <source>
        <strain evidence="4 5">CBS 10753</strain>
    </source>
</reference>
<dbReference type="InterPro" id="IPR006671">
    <property type="entry name" value="Cyclin_N"/>
</dbReference>
<dbReference type="OrthoDB" id="25002at2759"/>
<evidence type="ECO:0000256" key="2">
    <source>
        <dbReference type="SAM" id="MobiDB-lite"/>
    </source>
</evidence>
<organism evidence="4 5">
    <name type="scientific">[Candida] subhashii</name>
    <dbReference type="NCBI Taxonomy" id="561895"/>
    <lineage>
        <taxon>Eukaryota</taxon>
        <taxon>Fungi</taxon>
        <taxon>Dikarya</taxon>
        <taxon>Ascomycota</taxon>
        <taxon>Saccharomycotina</taxon>
        <taxon>Pichiomycetes</taxon>
        <taxon>Debaryomycetaceae</taxon>
        <taxon>Spathaspora</taxon>
    </lineage>
</organism>
<evidence type="ECO:0000313" key="4">
    <source>
        <dbReference type="EMBL" id="KAG7664371.1"/>
    </source>
</evidence>
<evidence type="ECO:0000259" key="3">
    <source>
        <dbReference type="SMART" id="SM00385"/>
    </source>
</evidence>
<dbReference type="GO" id="GO:0016538">
    <property type="term" value="F:cyclin-dependent protein serine/threonine kinase regulator activity"/>
    <property type="evidence" value="ECO:0007669"/>
    <property type="project" value="InterPro"/>
</dbReference>
<dbReference type="Pfam" id="PF00134">
    <property type="entry name" value="Cyclin_N"/>
    <property type="match status" value="1"/>
</dbReference>
<feature type="region of interest" description="Disordered" evidence="2">
    <location>
        <begin position="1"/>
        <end position="56"/>
    </location>
</feature>
<comment type="caution">
    <text evidence="4">The sequence shown here is derived from an EMBL/GenBank/DDBJ whole genome shotgun (WGS) entry which is preliminary data.</text>
</comment>
<feature type="compositionally biased region" description="Low complexity" evidence="2">
    <location>
        <begin position="19"/>
        <end position="42"/>
    </location>
</feature>
<sequence>MTSNGTPNMLTTPTVPPNKSISPQQTPTSSSPPTKKMRSTSPVHSHPHRQTTPSLQDQTWLFTEDAVLNHSPTRLQKLTIPQELKLKESIHDFLIHLGHKLKLDGATILTTTIYLHRFFMRTSITSSKYWVACAAIVISCKINDCYRPPDKVALIGCNLKNPGRGVVIDEQNEMFWRWRDQLLYREELMLRLLNFDLNVELPYLIRDGLSKSKDEGSGEDQEEEQVFETKKRDILKNATTLIEVLSSLPMLIVYEMKTLFATCLIIIVIEARGKMDRPDLELPKRYLVDELDVDLASVSACFQFLKKLLKYSQQDPQAISNKAAAKRILCISTSTFEEIIKSQEAE</sequence>
<proteinExistence type="inferred from homology"/>
<accession>A0A8J5QGS8</accession>
<dbReference type="EMBL" id="JAGSYN010000096">
    <property type="protein sequence ID" value="KAG7664371.1"/>
    <property type="molecule type" value="Genomic_DNA"/>
</dbReference>
<comment type="similarity">
    <text evidence="1">Belongs to the cyclin family.</text>
</comment>
<dbReference type="InterPro" id="IPR043198">
    <property type="entry name" value="Cyclin/Ssn8"/>
</dbReference>
<keyword evidence="1" id="KW-0195">Cyclin</keyword>
<dbReference type="InterPro" id="IPR013763">
    <property type="entry name" value="Cyclin-like_dom"/>
</dbReference>